<accession>D7CBF8</accession>
<proteinExistence type="predicted"/>
<dbReference type="InterPro" id="IPR045428">
    <property type="entry name" value="EACC1"/>
</dbReference>
<gene>
    <name evidence="1" type="ordered locus">SBI_09717</name>
</gene>
<dbReference type="HOGENOM" id="CLU_151343_1_0_11"/>
<sequence>MDVRLTLQTLHADESLPLTEDLLRWLKDEPELRGRVTVASAAPEPGQMSGGVLQTILVSLGSAGVGALARSLPIWLRLQRSKVEIEVTRADGRSVRVSTDNRKDVDSLIHDVLGVGLDRD</sequence>
<dbReference type="RefSeq" id="WP_014182282.1">
    <property type="nucleotide sequence ID" value="NC_016582.1"/>
</dbReference>
<dbReference type="KEGG" id="sbh:SBI_09717"/>
<organism evidence="1 2">
    <name type="scientific">Streptomyces bingchenggensis (strain BCW-1)</name>
    <dbReference type="NCBI Taxonomy" id="749414"/>
    <lineage>
        <taxon>Bacteria</taxon>
        <taxon>Bacillati</taxon>
        <taxon>Actinomycetota</taxon>
        <taxon>Actinomycetes</taxon>
        <taxon>Kitasatosporales</taxon>
        <taxon>Streptomycetaceae</taxon>
        <taxon>Streptomyces</taxon>
    </lineage>
</organism>
<dbReference type="AlphaFoldDB" id="D7CBF8"/>
<dbReference type="Proteomes" id="UP000000377">
    <property type="component" value="Chromosome"/>
</dbReference>
<evidence type="ECO:0000313" key="2">
    <source>
        <dbReference type="Proteomes" id="UP000000377"/>
    </source>
</evidence>
<dbReference type="Pfam" id="PF19953">
    <property type="entry name" value="EACC1"/>
    <property type="match status" value="1"/>
</dbReference>
<evidence type="ECO:0000313" key="1">
    <source>
        <dbReference type="EMBL" id="ADI12835.1"/>
    </source>
</evidence>
<dbReference type="PATRIC" id="fig|749414.3.peg.10001"/>
<reference evidence="1 2" key="1">
    <citation type="journal article" date="2010" name="J. Bacteriol.">
        <title>Genome sequence of the milbemycin-producing bacterium Streptomyces bingchenggensis.</title>
        <authorList>
            <person name="Wang X.J."/>
            <person name="Yan Y.J."/>
            <person name="Zhang B."/>
            <person name="An J."/>
            <person name="Wang J.J."/>
            <person name="Tian J."/>
            <person name="Jiang L."/>
            <person name="Chen Y.H."/>
            <person name="Huang S.X."/>
            <person name="Yin M."/>
            <person name="Zhang J."/>
            <person name="Gao A.L."/>
            <person name="Liu C.X."/>
            <person name="Zhu Z.X."/>
            <person name="Xiang W.S."/>
        </authorList>
    </citation>
    <scope>NUCLEOTIDE SEQUENCE [LARGE SCALE GENOMIC DNA]</scope>
    <source>
        <strain evidence="1 2">BCW-1</strain>
    </source>
</reference>
<dbReference type="EMBL" id="CP002047">
    <property type="protein sequence ID" value="ADI12835.1"/>
    <property type="molecule type" value="Genomic_DNA"/>
</dbReference>
<name>D7CBF8_STRBB</name>
<protein>
    <submittedName>
        <fullName evidence="1">Uncharacterized protein</fullName>
    </submittedName>
</protein>
<keyword evidence="2" id="KW-1185">Reference proteome</keyword>
<dbReference type="STRING" id="749414.SBI_09717"/>